<name>A0ABR3TWD0_9PEZI</name>
<evidence type="ECO:0000256" key="5">
    <source>
        <dbReference type="ARBA" id="ARBA00023002"/>
    </source>
</evidence>
<dbReference type="InterPro" id="IPR045170">
    <property type="entry name" value="MTOX"/>
</dbReference>
<dbReference type="SUPFAM" id="SSF51905">
    <property type="entry name" value="FAD/NAD(P)-binding domain"/>
    <property type="match status" value="2"/>
</dbReference>
<keyword evidence="4" id="KW-0274">FAD</keyword>
<comment type="cofactor">
    <cofactor evidence="1">
        <name>FAD</name>
        <dbReference type="ChEBI" id="CHEBI:57692"/>
    </cofactor>
</comment>
<dbReference type="PANTHER" id="PTHR10961:SF15">
    <property type="entry name" value="FAD DEPENDENT OXIDOREDUCTASE DOMAIN-CONTAINING PROTEIN"/>
    <property type="match status" value="1"/>
</dbReference>
<evidence type="ECO:0000256" key="6">
    <source>
        <dbReference type="SAM" id="MobiDB-lite"/>
    </source>
</evidence>
<feature type="domain" description="FAD dependent oxidoreductase" evidence="7">
    <location>
        <begin position="4"/>
        <end position="391"/>
    </location>
</feature>
<evidence type="ECO:0000256" key="4">
    <source>
        <dbReference type="ARBA" id="ARBA00022827"/>
    </source>
</evidence>
<comment type="similarity">
    <text evidence="2">Belongs to the MSOX/MTOX family.</text>
</comment>
<dbReference type="Gene3D" id="3.30.9.10">
    <property type="entry name" value="D-Amino Acid Oxidase, subunit A, domain 2"/>
    <property type="match status" value="2"/>
</dbReference>
<evidence type="ECO:0000313" key="9">
    <source>
        <dbReference type="Proteomes" id="UP001521184"/>
    </source>
</evidence>
<dbReference type="Proteomes" id="UP001521184">
    <property type="component" value="Unassembled WGS sequence"/>
</dbReference>
<sequence>MDSILIVGCGVFGLSTGLALSKRYPASNITFVDRHEPPVPDGTSVDTTRVIRADYHDAAYSELALESQQLIQKDPELGPHYYRSGMIYAHSGAGRHGSKVWEKEYASAQALQKKRVESGEFSDQGYLRHLTSHDAIFKRVNGQGFEPRSGEKQWNEGYLNEDVAFVNAEECMRIYYHKCRRQTNTAFVFGNPVKKVVVEGGIAKGVELADGQKLTADLVILATGAWTNTLLDLRDQIASTGHEVAWLKLSPEMEERYKNMPITTNFTTGFNIFPPLNGEIKCLRRSPGYTNTRTATDSASGKSFEVSVPPDSPSPIPADAEAGLRANLAELFPPLAEQPFARTKLCFFTNTPTSDFLVDRHPSIQNLALVTGGSAHGWKFLCVLGDRVVDMLEGKLAAELQKRWKYKQPEDKTHNMEGAPRAEGEKQELKYCKPIAIVGAGVFGLSTALHLAKSGYKDITIFDYQPYDQNGYSTAAGCDAASADENKILRASYGDRKIYQDLAFAAIPVWESWNAAIASSSSSTSTLPAGVDDGSAVWIPCGFVRLSDRGLDEHEATTQANFPASIKHTQYHIASAADAERATSSAGGGGMPASKLDPFGRRARGLPVDGVLDATGGYVLASKACAWALHLCAQAGVKLRLGPQHRFVRPLTATSPTTGTPYVTGLETADGAAHPASLVVVACGGWTPALPLPGAAAVDELLETTAGSVLTVRIPRAERPELWDRFAPDRFPVWSWKMAGYGGANGEPRTSVGGLYGFPRTADGVVKFGFRGAKWTNYAYEKAEGGKKKKVSFPKTGGGEVPEKAMEVVEKFCEENLPELLTLPIETARLCWYTDSVDNDFLVDYVPGTEGLMVCSGGSGHGFKFLPVLGSKVVEVIEGKKDSEYVKAWKWRERPAGKANGLEEGPSGWRTLDKQRMVKGWKDGKAAAKL</sequence>
<feature type="compositionally biased region" description="Polar residues" evidence="6">
    <location>
        <begin position="291"/>
        <end position="301"/>
    </location>
</feature>
<proteinExistence type="inferred from homology"/>
<reference evidence="8 9" key="1">
    <citation type="journal article" date="2023" name="Plant Dis.">
        <title>First Report of Diplodia intermedia Causing Canker and Dieback Diseases on Apple Trees in Canada.</title>
        <authorList>
            <person name="Ellouze W."/>
            <person name="Ilyukhin E."/>
            <person name="Sulman M."/>
            <person name="Ali S."/>
        </authorList>
    </citation>
    <scope>NUCLEOTIDE SEQUENCE [LARGE SCALE GENOMIC DNA]</scope>
    <source>
        <strain evidence="8 9">M45-28</strain>
    </source>
</reference>
<dbReference type="Gene3D" id="3.50.50.60">
    <property type="entry name" value="FAD/NAD(P)-binding domain"/>
    <property type="match status" value="2"/>
</dbReference>
<keyword evidence="5" id="KW-0560">Oxidoreductase</keyword>
<comment type="caution">
    <text evidence="8">The sequence shown here is derived from an EMBL/GenBank/DDBJ whole genome shotgun (WGS) entry which is preliminary data.</text>
</comment>
<feature type="domain" description="FAD dependent oxidoreductase" evidence="7">
    <location>
        <begin position="435"/>
        <end position="874"/>
    </location>
</feature>
<gene>
    <name evidence="8" type="ORF">SLS58_003633</name>
</gene>
<dbReference type="PANTHER" id="PTHR10961">
    <property type="entry name" value="PEROXISOMAL SARCOSINE OXIDASE"/>
    <property type="match status" value="1"/>
</dbReference>
<dbReference type="Pfam" id="PF01266">
    <property type="entry name" value="DAO"/>
    <property type="match status" value="2"/>
</dbReference>
<evidence type="ECO:0000313" key="8">
    <source>
        <dbReference type="EMBL" id="KAL1645749.1"/>
    </source>
</evidence>
<keyword evidence="9" id="KW-1185">Reference proteome</keyword>
<dbReference type="InterPro" id="IPR006076">
    <property type="entry name" value="FAD-dep_OxRdtase"/>
</dbReference>
<organism evidence="8 9">
    <name type="scientific">Diplodia intermedia</name>
    <dbReference type="NCBI Taxonomy" id="856260"/>
    <lineage>
        <taxon>Eukaryota</taxon>
        <taxon>Fungi</taxon>
        <taxon>Dikarya</taxon>
        <taxon>Ascomycota</taxon>
        <taxon>Pezizomycotina</taxon>
        <taxon>Dothideomycetes</taxon>
        <taxon>Dothideomycetes incertae sedis</taxon>
        <taxon>Botryosphaeriales</taxon>
        <taxon>Botryosphaeriaceae</taxon>
        <taxon>Diplodia</taxon>
    </lineage>
</organism>
<protein>
    <recommendedName>
        <fullName evidence="7">FAD dependent oxidoreductase domain-containing protein</fullName>
    </recommendedName>
</protein>
<evidence type="ECO:0000256" key="1">
    <source>
        <dbReference type="ARBA" id="ARBA00001974"/>
    </source>
</evidence>
<evidence type="ECO:0000256" key="3">
    <source>
        <dbReference type="ARBA" id="ARBA00022630"/>
    </source>
</evidence>
<dbReference type="InterPro" id="IPR036188">
    <property type="entry name" value="FAD/NAD-bd_sf"/>
</dbReference>
<evidence type="ECO:0000256" key="2">
    <source>
        <dbReference type="ARBA" id="ARBA00010989"/>
    </source>
</evidence>
<accession>A0ABR3TWD0</accession>
<keyword evidence="3" id="KW-0285">Flavoprotein</keyword>
<feature type="region of interest" description="Disordered" evidence="6">
    <location>
        <begin position="291"/>
        <end position="313"/>
    </location>
</feature>
<dbReference type="EMBL" id="JAKEKT020000018">
    <property type="protein sequence ID" value="KAL1645749.1"/>
    <property type="molecule type" value="Genomic_DNA"/>
</dbReference>
<evidence type="ECO:0000259" key="7">
    <source>
        <dbReference type="Pfam" id="PF01266"/>
    </source>
</evidence>